<evidence type="ECO:0000256" key="5">
    <source>
        <dbReference type="ARBA" id="ARBA00022705"/>
    </source>
</evidence>
<name>A0A0W1RB29_9EURY</name>
<keyword evidence="13 14" id="KW-0131">Cell cycle</keyword>
<evidence type="ECO:0000256" key="2">
    <source>
        <dbReference type="ARBA" id="ARBA00013308"/>
    </source>
</evidence>
<dbReference type="Gene3D" id="2.40.50.140">
    <property type="entry name" value="Nucleic acid-binding proteins"/>
    <property type="match status" value="1"/>
</dbReference>
<dbReference type="InterPro" id="IPR036599">
    <property type="entry name" value="DNA_ligase_N_sf"/>
</dbReference>
<dbReference type="InterPro" id="IPR000977">
    <property type="entry name" value="DNA_ligase_ATP-dep"/>
</dbReference>
<dbReference type="RefSeq" id="WP_058580923.1">
    <property type="nucleotide sequence ID" value="NZ_LOPU01000017.1"/>
</dbReference>
<gene>
    <name evidence="14" type="primary">lig</name>
    <name evidence="17" type="ORF">AUR64_07990</name>
</gene>
<keyword evidence="5 14" id="KW-0235">DNA replication</keyword>
<dbReference type="GO" id="GO:0071897">
    <property type="term" value="P:DNA biosynthetic process"/>
    <property type="evidence" value="ECO:0007669"/>
    <property type="project" value="InterPro"/>
</dbReference>
<dbReference type="HAMAP" id="MF_00407">
    <property type="entry name" value="DNA_ligase"/>
    <property type="match status" value="1"/>
</dbReference>
<feature type="binding site" evidence="14">
    <location>
        <position position="366"/>
    </location>
    <ligand>
        <name>ATP</name>
        <dbReference type="ChEBI" id="CHEBI:30616"/>
    </ligand>
</feature>
<dbReference type="FunFam" id="1.10.3260.10:FF:000007">
    <property type="entry name" value="DNA ligase"/>
    <property type="match status" value="1"/>
</dbReference>
<keyword evidence="6 14" id="KW-0479">Metal-binding</keyword>
<feature type="binding site" evidence="14">
    <location>
        <position position="454"/>
    </location>
    <ligand>
        <name>ATP</name>
        <dbReference type="ChEBI" id="CHEBI:30616"/>
    </ligand>
</feature>
<dbReference type="OrthoDB" id="31274at2157"/>
<evidence type="ECO:0000256" key="15">
    <source>
        <dbReference type="RuleBase" id="RU004196"/>
    </source>
</evidence>
<sequence>MEYAALVDIYEHLEATASTNEKTAVLADCFDAASESQLPILATLIRGKLFPAWDSRELGVSSSLTREAIRKATGVDDDRVEEWWREYGDLGDAAALAVEHRTQQTLFSETLTVESVHETLTDLAEYIGEGSQSRRVDAVAKLLTSADPDEARYVVRTVVGAMRLGIGEGTVRDAIAVAFLDGSDEAIAVVERAHQLTNDFRVVAETARDEGVEGLRALDVELFRPLKVMLAQKAEGVGDALTEVQGDADAADETDATDIADDTETGQNAVRCEYKYDGLRTQIHKRGDEVRIFTRRLEDVTEQFPEVVSAVRERITAERCILEGETVGYSPETGRPVPFQELSQRIKRENRIEELVESVPVVTHLFDALYVDGESLLDESLRVRVGRLGDCVDTDPNDSDDSDVLRPATAVAPADESEAREFYEDALSSGHEGIMVKNLDATYQPGSRVGYMLKVKPLMEPLDLVVVGAKWSEGRKSEFLGRLHLACRVEESGELRDIGWLFSGLTDEQLAEITHRLEPLVTERDGREVRVRPEVVVEAEYEEIQQSTESESGYALRFPRFAGFRDDLSFDEVDSLSKVERLYAEQ</sequence>
<dbReference type="InterPro" id="IPR012308">
    <property type="entry name" value="DNA_ligase_ATP-dep_N"/>
</dbReference>
<feature type="binding site" evidence="14">
    <location>
        <position position="280"/>
    </location>
    <ligand>
        <name>ATP</name>
        <dbReference type="ChEBI" id="CHEBI:30616"/>
    </ligand>
</feature>
<feature type="binding site" evidence="14">
    <location>
        <position position="325"/>
    </location>
    <ligand>
        <name>ATP</name>
        <dbReference type="ChEBI" id="CHEBI:30616"/>
    </ligand>
</feature>
<dbReference type="GO" id="GO:0046872">
    <property type="term" value="F:metal ion binding"/>
    <property type="evidence" value="ECO:0007669"/>
    <property type="project" value="UniProtKB-KW"/>
</dbReference>
<dbReference type="PROSITE" id="PS50160">
    <property type="entry name" value="DNA_LIGASE_A3"/>
    <property type="match status" value="1"/>
</dbReference>
<dbReference type="PANTHER" id="PTHR45674:SF7">
    <property type="entry name" value="DNA LIGASE"/>
    <property type="match status" value="1"/>
</dbReference>
<keyword evidence="18" id="KW-1185">Reference proteome</keyword>
<dbReference type="STRING" id="1514971.AUR64_07990"/>
<dbReference type="CDD" id="cd07901">
    <property type="entry name" value="Adenylation_DNA_ligase_Arch_LigB"/>
    <property type="match status" value="1"/>
</dbReference>
<accession>A0A0W1RB29</accession>
<dbReference type="Proteomes" id="UP000054387">
    <property type="component" value="Unassembled WGS sequence"/>
</dbReference>
<evidence type="ECO:0000256" key="4">
    <source>
        <dbReference type="ARBA" id="ARBA00022618"/>
    </source>
</evidence>
<dbReference type="EC" id="6.5.1.1" evidence="14"/>
<evidence type="ECO:0000256" key="10">
    <source>
        <dbReference type="ARBA" id="ARBA00022842"/>
    </source>
</evidence>
<dbReference type="EMBL" id="LOPU01000017">
    <property type="protein sequence ID" value="KTG10599.1"/>
    <property type="molecule type" value="Genomic_DNA"/>
</dbReference>
<dbReference type="Pfam" id="PF01068">
    <property type="entry name" value="DNA_ligase_A_M"/>
    <property type="match status" value="1"/>
</dbReference>
<dbReference type="GO" id="GO:0006310">
    <property type="term" value="P:DNA recombination"/>
    <property type="evidence" value="ECO:0007669"/>
    <property type="project" value="UniProtKB-UniRule"/>
</dbReference>
<dbReference type="InterPro" id="IPR050191">
    <property type="entry name" value="ATP-dep_DNA_ligase"/>
</dbReference>
<comment type="cofactor">
    <cofactor evidence="14">
        <name>Mg(2+)</name>
        <dbReference type="ChEBI" id="CHEBI:18420"/>
    </cofactor>
</comment>
<evidence type="ECO:0000313" key="17">
    <source>
        <dbReference type="EMBL" id="KTG10599.1"/>
    </source>
</evidence>
<dbReference type="InterPro" id="IPR016059">
    <property type="entry name" value="DNA_ligase_ATP-dep_CS"/>
</dbReference>
<keyword evidence="4 14" id="KW-0132">Cell division</keyword>
<dbReference type="InterPro" id="IPR012309">
    <property type="entry name" value="DNA_ligase_ATP-dep_C"/>
</dbReference>
<dbReference type="GO" id="GO:0003910">
    <property type="term" value="F:DNA ligase (ATP) activity"/>
    <property type="evidence" value="ECO:0007669"/>
    <property type="project" value="UniProtKB-UniRule"/>
</dbReference>
<keyword evidence="9 14" id="KW-0067">ATP-binding</keyword>
<evidence type="ECO:0000256" key="7">
    <source>
        <dbReference type="ARBA" id="ARBA00022741"/>
    </source>
</evidence>
<keyword evidence="11 14" id="KW-0233">DNA recombination</keyword>
<dbReference type="GO" id="GO:0051301">
    <property type="term" value="P:cell division"/>
    <property type="evidence" value="ECO:0007669"/>
    <property type="project" value="UniProtKB-KW"/>
</dbReference>
<dbReference type="PROSITE" id="PS00333">
    <property type="entry name" value="DNA_LIGASE_A2"/>
    <property type="match status" value="1"/>
</dbReference>
<comment type="similarity">
    <text evidence="1 14 15">Belongs to the ATP-dependent DNA ligase family.</text>
</comment>
<comment type="function">
    <text evidence="14">DNA ligase that seals nicks in double-stranded DNA during DNA replication, DNA recombination and DNA repair.</text>
</comment>
<dbReference type="GO" id="GO:0003677">
    <property type="term" value="F:DNA binding"/>
    <property type="evidence" value="ECO:0007669"/>
    <property type="project" value="InterPro"/>
</dbReference>
<reference evidence="17 18" key="1">
    <citation type="submission" date="2015-12" db="EMBL/GenBank/DDBJ databases">
        <title>Haloprofundus marisrubri gen. nov., sp. nov., an extremely halophilic archaeon isolated from the Discovery deep brine-seawater interface in the Red Sea.</title>
        <authorList>
            <person name="Zhang G."/>
            <person name="Stingl U."/>
            <person name="Rashid M."/>
        </authorList>
    </citation>
    <scope>NUCLEOTIDE SEQUENCE [LARGE SCALE GENOMIC DNA]</scope>
    <source>
        <strain evidence="17 18">SB9</strain>
    </source>
</reference>
<dbReference type="InterPro" id="IPR012310">
    <property type="entry name" value="DNA_ligase_ATP-dep_cent"/>
</dbReference>
<dbReference type="PANTHER" id="PTHR45674">
    <property type="entry name" value="DNA LIGASE 1/3 FAMILY MEMBER"/>
    <property type="match status" value="1"/>
</dbReference>
<evidence type="ECO:0000256" key="1">
    <source>
        <dbReference type="ARBA" id="ARBA00007572"/>
    </source>
</evidence>
<comment type="catalytic activity">
    <reaction evidence="14">
        <text>ATP + (deoxyribonucleotide)n-3'-hydroxyl + 5'-phospho-(deoxyribonucleotide)m = (deoxyribonucleotide)n+m + AMP + diphosphate.</text>
        <dbReference type="EC" id="6.5.1.1"/>
    </reaction>
</comment>
<evidence type="ECO:0000256" key="6">
    <source>
        <dbReference type="ARBA" id="ARBA00022723"/>
    </source>
</evidence>
<dbReference type="NCBIfam" id="TIGR00574">
    <property type="entry name" value="dnl1"/>
    <property type="match status" value="1"/>
</dbReference>
<evidence type="ECO:0000256" key="9">
    <source>
        <dbReference type="ARBA" id="ARBA00022840"/>
    </source>
</evidence>
<keyword evidence="3 14" id="KW-0436">Ligase</keyword>
<dbReference type="InterPro" id="IPR022865">
    <property type="entry name" value="DNA_ligae_ATP-dep_bac/arc"/>
</dbReference>
<dbReference type="GO" id="GO:0006273">
    <property type="term" value="P:lagging strand elongation"/>
    <property type="evidence" value="ECO:0007669"/>
    <property type="project" value="TreeGrafter"/>
</dbReference>
<dbReference type="Gene3D" id="1.10.3260.10">
    <property type="entry name" value="DNA ligase, ATP-dependent, N-terminal domain"/>
    <property type="match status" value="1"/>
</dbReference>
<dbReference type="SUPFAM" id="SSF50249">
    <property type="entry name" value="Nucleic acid-binding proteins"/>
    <property type="match status" value="1"/>
</dbReference>
<keyword evidence="7 14" id="KW-0547">Nucleotide-binding</keyword>
<feature type="binding site" evidence="14">
    <location>
        <position position="448"/>
    </location>
    <ligand>
        <name>ATP</name>
        <dbReference type="ChEBI" id="CHEBI:30616"/>
    </ligand>
</feature>
<evidence type="ECO:0000259" key="16">
    <source>
        <dbReference type="PROSITE" id="PS50160"/>
    </source>
</evidence>
<feature type="domain" description="ATP-dependent DNA ligase family profile" evidence="16">
    <location>
        <begin position="354"/>
        <end position="489"/>
    </location>
</feature>
<feature type="active site" description="N6-AMP-lysine intermediate" evidence="14">
    <location>
        <position position="275"/>
    </location>
</feature>
<comment type="caution">
    <text evidence="17">The sequence shown here is derived from an EMBL/GenBank/DDBJ whole genome shotgun (WGS) entry which is preliminary data.</text>
</comment>
<feature type="binding site" evidence="14">
    <location>
        <position position="273"/>
    </location>
    <ligand>
        <name>ATP</name>
        <dbReference type="ChEBI" id="CHEBI:30616"/>
    </ligand>
</feature>
<protein>
    <recommendedName>
        <fullName evidence="2 14">DNA ligase</fullName>
        <ecNumber evidence="14">6.5.1.1</ecNumber>
    </recommendedName>
    <alternativeName>
        <fullName evidence="14">Polydeoxyribonucleotide synthase [ATP]</fullName>
    </alternativeName>
</protein>
<dbReference type="SUPFAM" id="SSF117018">
    <property type="entry name" value="ATP-dependent DNA ligase DNA-binding domain"/>
    <property type="match status" value="1"/>
</dbReference>
<proteinExistence type="inferred from homology"/>
<evidence type="ECO:0000256" key="12">
    <source>
        <dbReference type="ARBA" id="ARBA00023204"/>
    </source>
</evidence>
<dbReference type="Pfam" id="PF04675">
    <property type="entry name" value="DNA_ligase_A_N"/>
    <property type="match status" value="1"/>
</dbReference>
<evidence type="ECO:0000256" key="14">
    <source>
        <dbReference type="HAMAP-Rule" id="MF_00407"/>
    </source>
</evidence>
<evidence type="ECO:0000256" key="3">
    <source>
        <dbReference type="ARBA" id="ARBA00022598"/>
    </source>
</evidence>
<evidence type="ECO:0000313" key="18">
    <source>
        <dbReference type="Proteomes" id="UP000054387"/>
    </source>
</evidence>
<dbReference type="GO" id="GO:0005524">
    <property type="term" value="F:ATP binding"/>
    <property type="evidence" value="ECO:0007669"/>
    <property type="project" value="UniProtKB-UniRule"/>
</dbReference>
<organism evidence="17 18">
    <name type="scientific">Haloprofundus marisrubri</name>
    <dbReference type="NCBI Taxonomy" id="1514971"/>
    <lineage>
        <taxon>Archaea</taxon>
        <taxon>Methanobacteriati</taxon>
        <taxon>Methanobacteriota</taxon>
        <taxon>Stenosarchaea group</taxon>
        <taxon>Halobacteria</taxon>
        <taxon>Halobacteriales</taxon>
        <taxon>Haloferacaceae</taxon>
        <taxon>Haloprofundus</taxon>
    </lineage>
</organism>
<keyword evidence="8 14" id="KW-0227">DNA damage</keyword>
<dbReference type="Pfam" id="PF04679">
    <property type="entry name" value="DNA_ligase_A_C"/>
    <property type="match status" value="1"/>
</dbReference>
<dbReference type="InterPro" id="IPR012340">
    <property type="entry name" value="NA-bd_OB-fold"/>
</dbReference>
<keyword evidence="10 14" id="KW-0460">Magnesium</keyword>
<dbReference type="Gene3D" id="3.30.470.30">
    <property type="entry name" value="DNA ligase/mRNA capping enzyme"/>
    <property type="match status" value="1"/>
</dbReference>
<keyword evidence="12 14" id="KW-0234">DNA repair</keyword>
<evidence type="ECO:0000256" key="13">
    <source>
        <dbReference type="ARBA" id="ARBA00023306"/>
    </source>
</evidence>
<dbReference type="AlphaFoldDB" id="A0A0W1RB29"/>
<feature type="binding site" evidence="14">
    <location>
        <position position="295"/>
    </location>
    <ligand>
        <name>ATP</name>
        <dbReference type="ChEBI" id="CHEBI:30616"/>
    </ligand>
</feature>
<dbReference type="GO" id="GO:0006281">
    <property type="term" value="P:DNA repair"/>
    <property type="evidence" value="ECO:0007669"/>
    <property type="project" value="UniProtKB-UniRule"/>
</dbReference>
<evidence type="ECO:0000256" key="11">
    <source>
        <dbReference type="ARBA" id="ARBA00023172"/>
    </source>
</evidence>
<dbReference type="SUPFAM" id="SSF56091">
    <property type="entry name" value="DNA ligase/mRNA capping enzyme, catalytic domain"/>
    <property type="match status" value="1"/>
</dbReference>
<evidence type="ECO:0000256" key="8">
    <source>
        <dbReference type="ARBA" id="ARBA00022763"/>
    </source>
</evidence>